<proteinExistence type="predicted"/>
<dbReference type="OrthoDB" id="10468010at2759"/>
<gene>
    <name evidence="1" type="ORF">AC579_1379</name>
</gene>
<keyword evidence="2" id="KW-1185">Reference proteome</keyword>
<name>A0A139IKC4_9PEZI</name>
<comment type="caution">
    <text evidence="1">The sequence shown here is derived from an EMBL/GenBank/DDBJ whole genome shotgun (WGS) entry which is preliminary data.</text>
</comment>
<evidence type="ECO:0000313" key="2">
    <source>
        <dbReference type="Proteomes" id="UP000073492"/>
    </source>
</evidence>
<dbReference type="AlphaFoldDB" id="A0A139IKC4"/>
<protein>
    <submittedName>
        <fullName evidence="1">Uncharacterized protein</fullName>
    </submittedName>
</protein>
<dbReference type="EMBL" id="LFZO01000063">
    <property type="protein sequence ID" value="KXT15227.1"/>
    <property type="molecule type" value="Genomic_DNA"/>
</dbReference>
<reference evidence="1 2" key="1">
    <citation type="submission" date="2015-07" db="EMBL/GenBank/DDBJ databases">
        <title>Comparative genomics of the Sigatoka disease complex on banana suggests a link between parallel evolutionary changes in Pseudocercospora fijiensis and Pseudocercospora eumusae and increased virulence on the banana host.</title>
        <authorList>
            <person name="Chang T.-C."/>
            <person name="Salvucci A."/>
            <person name="Crous P.W."/>
            <person name="Stergiopoulos I."/>
        </authorList>
    </citation>
    <scope>NUCLEOTIDE SEQUENCE [LARGE SCALE GENOMIC DNA]</scope>
    <source>
        <strain evidence="1 2">CBS 116634</strain>
    </source>
</reference>
<evidence type="ECO:0000313" key="1">
    <source>
        <dbReference type="EMBL" id="KXT15227.1"/>
    </source>
</evidence>
<dbReference type="Proteomes" id="UP000073492">
    <property type="component" value="Unassembled WGS sequence"/>
</dbReference>
<sequence length="88" mass="9305">MGAYHSVSPGWATTDAGWTGSFGPMGTYGNQAYNLRSGRHGTNQQFAMAPSTAWDEDAIPQQCFGAGYNQPANLYGGDFGFAFGRDAA</sequence>
<accession>A0A139IKC4</accession>
<organism evidence="1 2">
    <name type="scientific">Pseudocercospora musae</name>
    <dbReference type="NCBI Taxonomy" id="113226"/>
    <lineage>
        <taxon>Eukaryota</taxon>
        <taxon>Fungi</taxon>
        <taxon>Dikarya</taxon>
        <taxon>Ascomycota</taxon>
        <taxon>Pezizomycotina</taxon>
        <taxon>Dothideomycetes</taxon>
        <taxon>Dothideomycetidae</taxon>
        <taxon>Mycosphaerellales</taxon>
        <taxon>Mycosphaerellaceae</taxon>
        <taxon>Pseudocercospora</taxon>
    </lineage>
</organism>